<evidence type="ECO:0000313" key="1">
    <source>
        <dbReference type="EMBL" id="MDP2489035.1"/>
    </source>
</evidence>
<gene>
    <name evidence="1" type="ORF">Q8W38_06800</name>
</gene>
<dbReference type="RefSeq" id="WP_241906613.1">
    <property type="nucleotide sequence ID" value="NZ_CAWNWE010000001.1"/>
</dbReference>
<protein>
    <recommendedName>
        <fullName evidence="3">CHAT domain-containing protein</fullName>
    </recommendedName>
</protein>
<sequence>MAKNEILIIESRSAKDIYDDRYEGATLKEVLKLQGISAKHFEVVNKEYFEKAIKYAANENIKYVHFSGHGCEDGIELTDGFITWKEFDQIAWPHLKDTCLCFSSCDVANGVEETFEYHKSFCNAVIAPTRQITWGEGLVAFSALYHRALSCSTSSSQDVRVLNHIVGKGTFRFINSPFRSITYSVG</sequence>
<comment type="caution">
    <text evidence="1">The sequence shown here is derived from an EMBL/GenBank/DDBJ whole genome shotgun (WGS) entry which is preliminary data.</text>
</comment>
<reference evidence="1" key="1">
    <citation type="submission" date="2023-07" db="EMBL/GenBank/DDBJ databases">
        <title>Genome content predicts the carbon catabolic preferences of heterotrophic bacteria.</title>
        <authorList>
            <person name="Gralka M."/>
        </authorList>
    </citation>
    <scope>NUCLEOTIDE SEQUENCE</scope>
    <source>
        <strain evidence="1">6E03</strain>
    </source>
</reference>
<accession>A0ABD5A7D3</accession>
<dbReference type="EMBL" id="JAUYVK010000005">
    <property type="protein sequence ID" value="MDP2489035.1"/>
    <property type="molecule type" value="Genomic_DNA"/>
</dbReference>
<dbReference type="AlphaFoldDB" id="A0ABD5A7D3"/>
<dbReference type="Proteomes" id="UP001177883">
    <property type="component" value="Unassembled WGS sequence"/>
</dbReference>
<evidence type="ECO:0008006" key="3">
    <source>
        <dbReference type="Google" id="ProtNLM"/>
    </source>
</evidence>
<organism evidence="1 2">
    <name type="scientific">Vibrio splendidus</name>
    <dbReference type="NCBI Taxonomy" id="29497"/>
    <lineage>
        <taxon>Bacteria</taxon>
        <taxon>Pseudomonadati</taxon>
        <taxon>Pseudomonadota</taxon>
        <taxon>Gammaproteobacteria</taxon>
        <taxon>Vibrionales</taxon>
        <taxon>Vibrionaceae</taxon>
        <taxon>Vibrio</taxon>
    </lineage>
</organism>
<name>A0ABD5A7D3_VIBSP</name>
<evidence type="ECO:0000313" key="2">
    <source>
        <dbReference type="Proteomes" id="UP001177883"/>
    </source>
</evidence>
<proteinExistence type="predicted"/>